<dbReference type="OrthoDB" id="9773683at2"/>
<evidence type="ECO:0000313" key="10">
    <source>
        <dbReference type="Proteomes" id="UP000215059"/>
    </source>
</evidence>
<dbReference type="GO" id="GO:0005886">
    <property type="term" value="C:plasma membrane"/>
    <property type="evidence" value="ECO:0007669"/>
    <property type="project" value="UniProtKB-SubCell"/>
</dbReference>
<feature type="transmembrane region" description="Helical" evidence="7">
    <location>
        <begin position="226"/>
        <end position="248"/>
    </location>
</feature>
<feature type="transmembrane region" description="Helical" evidence="7">
    <location>
        <begin position="278"/>
        <end position="298"/>
    </location>
</feature>
<keyword evidence="5 7" id="KW-1133">Transmembrane helix</keyword>
<dbReference type="PANTHER" id="PTHR43163:SF6">
    <property type="entry name" value="DIPEPTIDE TRANSPORT SYSTEM PERMEASE PROTEIN DPPB-RELATED"/>
    <property type="match status" value="1"/>
</dbReference>
<keyword evidence="3" id="KW-1003">Cell membrane</keyword>
<sequence length="309" mass="33895">MGKYVLKRIGYMLLTLFIIASVTFFLMKLLPGSPFNNEDRLSDTQKEILLDKYGLNEPVPVQYVKYMTALAQGDLGISFQFDGRPVSTLIGERIGASAFLGMQSLILGTVLGLILGTIAAIRHNSWVDYSATVASVLGLSIPSFVFASLLQYYVGVKLQWLPVAFWTTWEHTILPSIALSLVVIATTSRFMRTEILEVLGQDYIITARSKGLSNARVIVTHAIRNAMIPVITILGPLAVNLITGTLVIERIFSVPGLGQQFVSSIATNDYPVIMGTTLFYSTLFIGVILLVDILYGIIDPRIRISGGKE</sequence>
<evidence type="ECO:0000256" key="4">
    <source>
        <dbReference type="ARBA" id="ARBA00022692"/>
    </source>
</evidence>
<name>A0A235FDR8_9BACL</name>
<protein>
    <submittedName>
        <fullName evidence="9">Peptide ABC transporter permease</fullName>
    </submittedName>
</protein>
<reference evidence="9 10" key="1">
    <citation type="submission" date="2017-07" db="EMBL/GenBank/DDBJ databases">
        <title>Fictibacillus sp. nov. GDSW-R2A3 Genome sequencing and assembly.</title>
        <authorList>
            <person name="Mayilraj S."/>
        </authorList>
    </citation>
    <scope>NUCLEOTIDE SEQUENCE [LARGE SCALE GENOMIC DNA]</scope>
    <source>
        <strain evidence="9 10">GDSW-R2A3</strain>
    </source>
</reference>
<dbReference type="GO" id="GO:0055085">
    <property type="term" value="P:transmembrane transport"/>
    <property type="evidence" value="ECO:0007669"/>
    <property type="project" value="InterPro"/>
</dbReference>
<dbReference type="Pfam" id="PF00528">
    <property type="entry name" value="BPD_transp_1"/>
    <property type="match status" value="1"/>
</dbReference>
<keyword evidence="6 7" id="KW-0472">Membrane</keyword>
<accession>A0A235FDR8</accession>
<dbReference type="CDD" id="cd06261">
    <property type="entry name" value="TM_PBP2"/>
    <property type="match status" value="1"/>
</dbReference>
<proteinExistence type="inferred from homology"/>
<dbReference type="Proteomes" id="UP000215059">
    <property type="component" value="Unassembled WGS sequence"/>
</dbReference>
<dbReference type="EMBL" id="NOII01000001">
    <property type="protein sequence ID" value="OYD59074.1"/>
    <property type="molecule type" value="Genomic_DNA"/>
</dbReference>
<keyword evidence="4 7" id="KW-0812">Transmembrane</keyword>
<comment type="similarity">
    <text evidence="7">Belongs to the binding-protein-dependent transport system permease family.</text>
</comment>
<dbReference type="Pfam" id="PF19300">
    <property type="entry name" value="BPD_transp_1_N"/>
    <property type="match status" value="1"/>
</dbReference>
<dbReference type="Gene3D" id="1.10.3720.10">
    <property type="entry name" value="MetI-like"/>
    <property type="match status" value="1"/>
</dbReference>
<organism evidence="9 10">
    <name type="scientific">Fictibacillus aquaticus</name>
    <dbReference type="NCBI Taxonomy" id="2021314"/>
    <lineage>
        <taxon>Bacteria</taxon>
        <taxon>Bacillati</taxon>
        <taxon>Bacillota</taxon>
        <taxon>Bacilli</taxon>
        <taxon>Bacillales</taxon>
        <taxon>Fictibacillaceae</taxon>
        <taxon>Fictibacillus</taxon>
    </lineage>
</organism>
<feature type="domain" description="ABC transmembrane type-1" evidence="8">
    <location>
        <begin position="94"/>
        <end position="295"/>
    </location>
</feature>
<feature type="transmembrane region" description="Helical" evidence="7">
    <location>
        <begin position="12"/>
        <end position="30"/>
    </location>
</feature>
<evidence type="ECO:0000256" key="6">
    <source>
        <dbReference type="ARBA" id="ARBA00023136"/>
    </source>
</evidence>
<comment type="subcellular location">
    <subcellularLocation>
        <location evidence="1 7">Cell membrane</location>
        <topology evidence="1 7">Multi-pass membrane protein</topology>
    </subcellularLocation>
</comment>
<gene>
    <name evidence="9" type="ORF">CGZ90_03995</name>
</gene>
<evidence type="ECO:0000256" key="5">
    <source>
        <dbReference type="ARBA" id="ARBA00022989"/>
    </source>
</evidence>
<feature type="transmembrane region" description="Helical" evidence="7">
    <location>
        <begin position="94"/>
        <end position="121"/>
    </location>
</feature>
<dbReference type="PROSITE" id="PS50928">
    <property type="entry name" value="ABC_TM1"/>
    <property type="match status" value="1"/>
</dbReference>
<evidence type="ECO:0000259" key="8">
    <source>
        <dbReference type="PROSITE" id="PS50928"/>
    </source>
</evidence>
<keyword evidence="2 7" id="KW-0813">Transport</keyword>
<feature type="transmembrane region" description="Helical" evidence="7">
    <location>
        <begin position="173"/>
        <end position="191"/>
    </location>
</feature>
<evidence type="ECO:0000256" key="2">
    <source>
        <dbReference type="ARBA" id="ARBA00022448"/>
    </source>
</evidence>
<evidence type="ECO:0000256" key="7">
    <source>
        <dbReference type="RuleBase" id="RU363032"/>
    </source>
</evidence>
<comment type="caution">
    <text evidence="9">The sequence shown here is derived from an EMBL/GenBank/DDBJ whole genome shotgun (WGS) entry which is preliminary data.</text>
</comment>
<dbReference type="InterPro" id="IPR035906">
    <property type="entry name" value="MetI-like_sf"/>
</dbReference>
<feature type="transmembrane region" description="Helical" evidence="7">
    <location>
        <begin position="133"/>
        <end position="153"/>
    </location>
</feature>
<evidence type="ECO:0000313" key="9">
    <source>
        <dbReference type="EMBL" id="OYD59074.1"/>
    </source>
</evidence>
<evidence type="ECO:0000256" key="1">
    <source>
        <dbReference type="ARBA" id="ARBA00004651"/>
    </source>
</evidence>
<dbReference type="AlphaFoldDB" id="A0A235FDR8"/>
<keyword evidence="10" id="KW-1185">Reference proteome</keyword>
<dbReference type="NCBIfam" id="NF045471">
    <property type="entry name" value="Opp3B"/>
    <property type="match status" value="1"/>
</dbReference>
<dbReference type="InterPro" id="IPR045621">
    <property type="entry name" value="BPD_transp_1_N"/>
</dbReference>
<dbReference type="PANTHER" id="PTHR43163">
    <property type="entry name" value="DIPEPTIDE TRANSPORT SYSTEM PERMEASE PROTEIN DPPB-RELATED"/>
    <property type="match status" value="1"/>
</dbReference>
<dbReference type="InterPro" id="IPR000515">
    <property type="entry name" value="MetI-like"/>
</dbReference>
<evidence type="ECO:0000256" key="3">
    <source>
        <dbReference type="ARBA" id="ARBA00022475"/>
    </source>
</evidence>
<dbReference type="SUPFAM" id="SSF161098">
    <property type="entry name" value="MetI-like"/>
    <property type="match status" value="1"/>
</dbReference>
<dbReference type="RefSeq" id="WP_094251034.1">
    <property type="nucleotide sequence ID" value="NZ_JBHLXL010000001.1"/>
</dbReference>